<evidence type="ECO:0000313" key="1">
    <source>
        <dbReference type="EMBL" id="AML51910.1"/>
    </source>
</evidence>
<evidence type="ECO:0000313" key="2">
    <source>
        <dbReference type="Proteomes" id="UP000070371"/>
    </source>
</evidence>
<gene>
    <name evidence="1" type="ORF">RC74_12110</name>
</gene>
<protein>
    <recommendedName>
        <fullName evidence="3">Elements of external origin</fullName>
    </recommendedName>
</protein>
<dbReference type="EMBL" id="CP014327">
    <property type="protein sequence ID" value="AML51910.1"/>
    <property type="molecule type" value="Genomic_DNA"/>
</dbReference>
<dbReference type="RefSeq" id="WP_039004684.1">
    <property type="nucleotide sequence ID" value="NZ_CP014327.1"/>
</dbReference>
<dbReference type="KEGG" id="hat:RC74_12110"/>
<proteinExistence type="predicted"/>
<dbReference type="Pfam" id="PF11149">
    <property type="entry name" value="DUF2924"/>
    <property type="match status" value="1"/>
</dbReference>
<organism evidence="1 2">
    <name type="scientific">Falsihalocynthiibacter arcticus</name>
    <dbReference type="NCBI Taxonomy" id="1579316"/>
    <lineage>
        <taxon>Bacteria</taxon>
        <taxon>Pseudomonadati</taxon>
        <taxon>Pseudomonadota</taxon>
        <taxon>Alphaproteobacteria</taxon>
        <taxon>Rhodobacterales</taxon>
        <taxon>Roseobacteraceae</taxon>
        <taxon>Falsihalocynthiibacter</taxon>
    </lineage>
</organism>
<keyword evidence="2" id="KW-1185">Reference proteome</keyword>
<dbReference type="STRING" id="1579316.RC74_12110"/>
<reference evidence="1 2" key="1">
    <citation type="submission" date="2016-02" db="EMBL/GenBank/DDBJ databases">
        <title>Complete genome sequence of Halocynthiibacter arcticus PAMC 20958t from arctic marine sediment.</title>
        <authorList>
            <person name="Lee Y.M."/>
            <person name="Baek K."/>
            <person name="Lee H.K."/>
            <person name="Shin S.C."/>
        </authorList>
    </citation>
    <scope>NUCLEOTIDE SEQUENCE [LARGE SCALE GENOMIC DNA]</scope>
    <source>
        <strain evidence="1">PAMC 20958</strain>
    </source>
</reference>
<accession>A0A126V0U7</accession>
<dbReference type="Proteomes" id="UP000070371">
    <property type="component" value="Chromosome"/>
</dbReference>
<dbReference type="OrthoDB" id="284135at2"/>
<sequence>MNAAPQIGADIVQDDPLADRATCLEVWRQVFDAPPPKRLSVGFLRKAILHEQQCQKHGRVPKQTLRRLQVIASGKMPSTCSTSSLKPGAHLMREWNGRTYQVEVVTEGFVMDGLTYKSLSAIAKRITGAHWSGPRFFGLAQ</sequence>
<evidence type="ECO:0008006" key="3">
    <source>
        <dbReference type="Google" id="ProtNLM"/>
    </source>
</evidence>
<dbReference type="AlphaFoldDB" id="A0A126V0U7"/>
<dbReference type="InterPro" id="IPR021322">
    <property type="entry name" value="DUF2924"/>
</dbReference>
<name>A0A126V0U7_9RHOB</name>